<accession>A0AAW2DFQ5</accession>
<dbReference type="InterPro" id="IPR040256">
    <property type="entry name" value="At4g02000-like"/>
</dbReference>
<organism evidence="2 3">
    <name type="scientific">Lithocarpus litseifolius</name>
    <dbReference type="NCBI Taxonomy" id="425828"/>
    <lineage>
        <taxon>Eukaryota</taxon>
        <taxon>Viridiplantae</taxon>
        <taxon>Streptophyta</taxon>
        <taxon>Embryophyta</taxon>
        <taxon>Tracheophyta</taxon>
        <taxon>Spermatophyta</taxon>
        <taxon>Magnoliopsida</taxon>
        <taxon>eudicotyledons</taxon>
        <taxon>Gunneridae</taxon>
        <taxon>Pentapetalae</taxon>
        <taxon>rosids</taxon>
        <taxon>fabids</taxon>
        <taxon>Fagales</taxon>
        <taxon>Fagaceae</taxon>
        <taxon>Lithocarpus</taxon>
    </lineage>
</organism>
<comment type="caution">
    <text evidence="2">The sequence shown here is derived from an EMBL/GenBank/DDBJ whole genome shotgun (WGS) entry which is preliminary data.</text>
</comment>
<evidence type="ECO:0000313" key="2">
    <source>
        <dbReference type="EMBL" id="KAL0007476.1"/>
    </source>
</evidence>
<dbReference type="PANTHER" id="PTHR31286:SF167">
    <property type="entry name" value="OS09G0268800 PROTEIN"/>
    <property type="match status" value="1"/>
</dbReference>
<evidence type="ECO:0000259" key="1">
    <source>
        <dbReference type="Pfam" id="PF14111"/>
    </source>
</evidence>
<name>A0AAW2DFQ5_9ROSI</name>
<dbReference type="AlphaFoldDB" id="A0AAW2DFQ5"/>
<dbReference type="InterPro" id="IPR025558">
    <property type="entry name" value="DUF4283"/>
</dbReference>
<sequence length="135" mass="15903">MEFILKEKFLTKRALNIDVVAKTFKPNWRNKNGFKVKKECDHVVLFTFDDRNEMEKIIATEPWSFDKHLKVLQNYDKEKDLANMKFNRATFWVQVHDIPIRFRTQKVAKEICGAIRAVNEAPTDAEVEGDGFIRV</sequence>
<dbReference type="PANTHER" id="PTHR31286">
    <property type="entry name" value="GLYCINE-RICH CELL WALL STRUCTURAL PROTEIN 1.8-LIKE"/>
    <property type="match status" value="1"/>
</dbReference>
<evidence type="ECO:0000313" key="3">
    <source>
        <dbReference type="Proteomes" id="UP001459277"/>
    </source>
</evidence>
<feature type="domain" description="DUF4283" evidence="1">
    <location>
        <begin position="8"/>
        <end position="81"/>
    </location>
</feature>
<dbReference type="Proteomes" id="UP001459277">
    <property type="component" value="Unassembled WGS sequence"/>
</dbReference>
<protein>
    <recommendedName>
        <fullName evidence="1">DUF4283 domain-containing protein</fullName>
    </recommendedName>
</protein>
<dbReference type="EMBL" id="JAZDWU010000003">
    <property type="protein sequence ID" value="KAL0007476.1"/>
    <property type="molecule type" value="Genomic_DNA"/>
</dbReference>
<gene>
    <name evidence="2" type="ORF">SO802_008978</name>
</gene>
<reference evidence="2 3" key="1">
    <citation type="submission" date="2024-01" db="EMBL/GenBank/DDBJ databases">
        <title>A telomere-to-telomere, gap-free genome of sweet tea (Lithocarpus litseifolius).</title>
        <authorList>
            <person name="Zhou J."/>
        </authorList>
    </citation>
    <scope>NUCLEOTIDE SEQUENCE [LARGE SCALE GENOMIC DNA]</scope>
    <source>
        <strain evidence="2">Zhou-2022a</strain>
        <tissue evidence="2">Leaf</tissue>
    </source>
</reference>
<proteinExistence type="predicted"/>
<keyword evidence="3" id="KW-1185">Reference proteome</keyword>
<dbReference type="Pfam" id="PF14111">
    <property type="entry name" value="DUF4283"/>
    <property type="match status" value="1"/>
</dbReference>